<sequence length="306" mass="31142">MRTCRILGALVIVGALVAGCGTGPNRADSAAIVGGSSIPLAEAQPAITSVLTRPGLVDGLETQGGSEADIGRAVVSQLVIRDLLGRAVAERGITVTEQQVTAQIDRAGGEQAVTEGSLAIGGPRASVRDDLELVALARSEIDRLSVTADVAVAQTREEAVGLAHEVAAGGERAETALAGAATTQRNLAIRPAETPQAALTPLIGLPAGRVAAFQLGTGQGWVVVRVTDRNLDGPPPAPEASAADRLDQQTLAEAGVRLLTPTALRDGVELNPRYGVWDPVRMIAVPAAEETSLVLPAGTTPTPPAS</sequence>
<keyword evidence="1" id="KW-0732">Signal</keyword>
<feature type="signal peptide" evidence="1">
    <location>
        <begin position="1"/>
        <end position="20"/>
    </location>
</feature>
<dbReference type="EMBL" id="JAGINU010000001">
    <property type="protein sequence ID" value="MBP2370944.1"/>
    <property type="molecule type" value="Genomic_DNA"/>
</dbReference>
<evidence type="ECO:0008006" key="4">
    <source>
        <dbReference type="Google" id="ProtNLM"/>
    </source>
</evidence>
<dbReference type="PROSITE" id="PS51257">
    <property type="entry name" value="PROKAR_LIPOPROTEIN"/>
    <property type="match status" value="1"/>
</dbReference>
<dbReference type="Pfam" id="PF13624">
    <property type="entry name" value="SurA_N_3"/>
    <property type="match status" value="1"/>
</dbReference>
<evidence type="ECO:0000313" key="3">
    <source>
        <dbReference type="Proteomes" id="UP001519295"/>
    </source>
</evidence>
<organism evidence="2 3">
    <name type="scientific">Pseudonocardia parietis</name>
    <dbReference type="NCBI Taxonomy" id="570936"/>
    <lineage>
        <taxon>Bacteria</taxon>
        <taxon>Bacillati</taxon>
        <taxon>Actinomycetota</taxon>
        <taxon>Actinomycetes</taxon>
        <taxon>Pseudonocardiales</taxon>
        <taxon>Pseudonocardiaceae</taxon>
        <taxon>Pseudonocardia</taxon>
    </lineage>
</organism>
<proteinExistence type="predicted"/>
<name>A0ABS4W5Q4_9PSEU</name>
<keyword evidence="3" id="KW-1185">Reference proteome</keyword>
<feature type="chain" id="PRO_5046858311" description="SurA-like protein" evidence="1">
    <location>
        <begin position="21"/>
        <end position="306"/>
    </location>
</feature>
<dbReference type="RefSeq" id="WP_210034556.1">
    <property type="nucleotide sequence ID" value="NZ_JAGINU010000001.1"/>
</dbReference>
<dbReference type="Proteomes" id="UP001519295">
    <property type="component" value="Unassembled WGS sequence"/>
</dbReference>
<gene>
    <name evidence="2" type="ORF">JOF36_006640</name>
</gene>
<accession>A0ABS4W5Q4</accession>
<reference evidence="2 3" key="1">
    <citation type="submission" date="2021-03" db="EMBL/GenBank/DDBJ databases">
        <title>Sequencing the genomes of 1000 actinobacteria strains.</title>
        <authorList>
            <person name="Klenk H.-P."/>
        </authorList>
    </citation>
    <scope>NUCLEOTIDE SEQUENCE [LARGE SCALE GENOMIC DNA]</scope>
    <source>
        <strain evidence="2 3">DSM 45256</strain>
    </source>
</reference>
<evidence type="ECO:0000313" key="2">
    <source>
        <dbReference type="EMBL" id="MBP2370944.1"/>
    </source>
</evidence>
<comment type="caution">
    <text evidence="2">The sequence shown here is derived from an EMBL/GenBank/DDBJ whole genome shotgun (WGS) entry which is preliminary data.</text>
</comment>
<protein>
    <recommendedName>
        <fullName evidence="4">SurA-like protein</fullName>
    </recommendedName>
</protein>
<evidence type="ECO:0000256" key="1">
    <source>
        <dbReference type="SAM" id="SignalP"/>
    </source>
</evidence>